<evidence type="ECO:0000256" key="1">
    <source>
        <dbReference type="SAM" id="MobiDB-lite"/>
    </source>
</evidence>
<accession>A0A444V2Z8</accession>
<organism evidence="2 3">
    <name type="scientific">Acipenser ruthenus</name>
    <name type="common">Sterlet sturgeon</name>
    <dbReference type="NCBI Taxonomy" id="7906"/>
    <lineage>
        <taxon>Eukaryota</taxon>
        <taxon>Metazoa</taxon>
        <taxon>Chordata</taxon>
        <taxon>Craniata</taxon>
        <taxon>Vertebrata</taxon>
        <taxon>Euteleostomi</taxon>
        <taxon>Actinopterygii</taxon>
        <taxon>Chondrostei</taxon>
        <taxon>Acipenseriformes</taxon>
        <taxon>Acipenseridae</taxon>
        <taxon>Acipenser</taxon>
    </lineage>
</organism>
<feature type="compositionally biased region" description="Basic and acidic residues" evidence="1">
    <location>
        <begin position="1"/>
        <end position="14"/>
    </location>
</feature>
<evidence type="ECO:0000313" key="3">
    <source>
        <dbReference type="Proteomes" id="UP000289886"/>
    </source>
</evidence>
<evidence type="ECO:0000313" key="2">
    <source>
        <dbReference type="EMBL" id="RXM94785.1"/>
    </source>
</evidence>
<comment type="caution">
    <text evidence="2">The sequence shown here is derived from an EMBL/GenBank/DDBJ whole genome shotgun (WGS) entry which is preliminary data.</text>
</comment>
<dbReference type="Proteomes" id="UP000289886">
    <property type="component" value="Unassembled WGS sequence"/>
</dbReference>
<protein>
    <submittedName>
        <fullName evidence="2">SH2 domain-containing adapter protein E</fullName>
    </submittedName>
</protein>
<feature type="compositionally biased region" description="Basic and acidic residues" evidence="1">
    <location>
        <begin position="152"/>
        <end position="190"/>
    </location>
</feature>
<reference evidence="2 3" key="1">
    <citation type="submission" date="2019-01" db="EMBL/GenBank/DDBJ databases">
        <title>Draft Genome and Complete Hox-Cluster Characterization of the Sterlet Sturgeon (Acipenser ruthenus).</title>
        <authorList>
            <person name="Wei Q."/>
        </authorList>
    </citation>
    <scope>NUCLEOTIDE SEQUENCE [LARGE SCALE GENOMIC DNA]</scope>
    <source>
        <strain evidence="2">WHYD16114868_AA</strain>
        <tissue evidence="2">Blood</tissue>
    </source>
</reference>
<feature type="region of interest" description="Disordered" evidence="1">
    <location>
        <begin position="43"/>
        <end position="190"/>
    </location>
</feature>
<feature type="compositionally biased region" description="Basic and acidic residues" evidence="1">
    <location>
        <begin position="113"/>
        <end position="124"/>
    </location>
</feature>
<proteinExistence type="predicted"/>
<gene>
    <name evidence="2" type="ORF">EOD39_17608</name>
</gene>
<feature type="region of interest" description="Disordered" evidence="1">
    <location>
        <begin position="1"/>
        <end position="30"/>
    </location>
</feature>
<sequence>MHRPTPDGDVHGEDDLAASVTGVVPGVVDPRRGYEDAVLADGPLRVRAQRPPVQTPLGRRRETGERGVPSAVKEIRRRGSKDLLCKQQPLLYDPPSEGEGGTPQTAQLYDTPEEIRRRGSKDLLCKQQPLLYDPPSEGEGGTPQTAQLYDTPEGKGEGEGARPENDERPAGEYEQPWEWKKEEIVKALSD</sequence>
<dbReference type="EMBL" id="SCEB01002995">
    <property type="protein sequence ID" value="RXM94785.1"/>
    <property type="molecule type" value="Genomic_DNA"/>
</dbReference>
<keyword evidence="3" id="KW-1185">Reference proteome</keyword>
<name>A0A444V2Z8_ACIRT</name>
<dbReference type="AlphaFoldDB" id="A0A444V2Z8"/>